<comment type="caution">
    <text evidence="1">The sequence shown here is derived from an EMBL/GenBank/DDBJ whole genome shotgun (WGS) entry which is preliminary data.</text>
</comment>
<reference evidence="1 2" key="1">
    <citation type="submission" date="2023-05" db="EMBL/GenBank/DDBJ databases">
        <title>Draft genome sequence of Streptomyces sp. B-S-A8 isolated from a cave soil in Thailand.</title>
        <authorList>
            <person name="Chamroensaksri N."/>
            <person name="Muangham S."/>
        </authorList>
    </citation>
    <scope>NUCLEOTIDE SEQUENCE [LARGE SCALE GENOMIC DNA]</scope>
    <source>
        <strain evidence="1 2">B-S-A8</strain>
    </source>
</reference>
<dbReference type="EMBL" id="JASCIR010000041">
    <property type="protein sequence ID" value="MDI3390210.1"/>
    <property type="molecule type" value="Genomic_DNA"/>
</dbReference>
<dbReference type="RefSeq" id="WP_282516688.1">
    <property type="nucleotide sequence ID" value="NZ_JASCIR010000041.1"/>
</dbReference>
<organism evidence="1 2">
    <name type="scientific">Streptomyces solicavernae</name>
    <dbReference type="NCBI Taxonomy" id="3043614"/>
    <lineage>
        <taxon>Bacteria</taxon>
        <taxon>Bacillati</taxon>
        <taxon>Actinomycetota</taxon>
        <taxon>Actinomycetes</taxon>
        <taxon>Kitasatosporales</taxon>
        <taxon>Streptomycetaceae</taxon>
        <taxon>Streptomyces</taxon>
    </lineage>
</organism>
<evidence type="ECO:0008006" key="3">
    <source>
        <dbReference type="Google" id="ProtNLM"/>
    </source>
</evidence>
<evidence type="ECO:0000313" key="1">
    <source>
        <dbReference type="EMBL" id="MDI3390210.1"/>
    </source>
</evidence>
<dbReference type="Proteomes" id="UP001224661">
    <property type="component" value="Unassembled WGS sequence"/>
</dbReference>
<protein>
    <recommendedName>
        <fullName evidence="3">DUF3027 domain-containing protein</fullName>
    </recommendedName>
</protein>
<sequence>MFRMSRRRRSRADREFREVQRAGQALLALHAEWPLPESAVPDAAPATAAPVVAAVPDSTVAADFLPPEFRAPCRQDVEGFMMRWDLPLVIDGEVHACHCGAYRNWIVFNMRDDSVWLRCPAGHEVKESRLDAAWYNRNSGPVDRFHPTLEDGLRHLGH</sequence>
<proteinExistence type="predicted"/>
<evidence type="ECO:0000313" key="2">
    <source>
        <dbReference type="Proteomes" id="UP001224661"/>
    </source>
</evidence>
<gene>
    <name evidence="1" type="ORF">QIS99_29055</name>
</gene>
<accession>A0ABT6S0U5</accession>
<keyword evidence="2" id="KW-1185">Reference proteome</keyword>
<name>A0ABT6S0U5_9ACTN</name>